<keyword evidence="3" id="KW-1185">Reference proteome</keyword>
<accession>A2BL17</accession>
<dbReference type="Proteomes" id="UP000002593">
    <property type="component" value="Chromosome"/>
</dbReference>
<dbReference type="EMBL" id="CP000493">
    <property type="protein sequence ID" value="ABM80678.1"/>
    <property type="molecule type" value="Genomic_DNA"/>
</dbReference>
<feature type="transmembrane region" description="Helical" evidence="1">
    <location>
        <begin position="137"/>
        <end position="161"/>
    </location>
</feature>
<proteinExistence type="predicted"/>
<gene>
    <name evidence="2" type="ordered locus">Hbut_0826</name>
</gene>
<protein>
    <submittedName>
        <fullName evidence="2">Uncharacterized protein</fullName>
    </submittedName>
</protein>
<evidence type="ECO:0000256" key="1">
    <source>
        <dbReference type="SAM" id="Phobius"/>
    </source>
</evidence>
<organism evidence="2 3">
    <name type="scientific">Hyperthermus butylicus (strain DSM 5456 / JCM 9403 / PLM1-5)</name>
    <dbReference type="NCBI Taxonomy" id="415426"/>
    <lineage>
        <taxon>Archaea</taxon>
        <taxon>Thermoproteota</taxon>
        <taxon>Thermoprotei</taxon>
        <taxon>Desulfurococcales</taxon>
        <taxon>Pyrodictiaceae</taxon>
        <taxon>Hyperthermus</taxon>
    </lineage>
</organism>
<keyword evidence="1" id="KW-1133">Transmembrane helix</keyword>
<evidence type="ECO:0000313" key="2">
    <source>
        <dbReference type="EMBL" id="ABM80678.1"/>
    </source>
</evidence>
<name>A2BL17_HYPBU</name>
<evidence type="ECO:0000313" key="3">
    <source>
        <dbReference type="Proteomes" id="UP000002593"/>
    </source>
</evidence>
<dbReference type="AlphaFoldDB" id="A2BL17"/>
<dbReference type="KEGG" id="hbu:Hbut_0826"/>
<reference evidence="2 3" key="1">
    <citation type="journal article" date="2007" name="Archaea">
        <title>The genome of Hyperthermus butylicus: a sulfur-reducing, peptide fermenting, neutrophilic Crenarchaeote growing up to 108 degrees C.</title>
        <authorList>
            <person name="Brugger K."/>
            <person name="Chen L."/>
            <person name="Stark M."/>
            <person name="Zibat A."/>
            <person name="Redder P."/>
            <person name="Ruepp A."/>
            <person name="Awayez M."/>
            <person name="She Q."/>
            <person name="Garrett R.A."/>
            <person name="Klenk H.P."/>
        </authorList>
    </citation>
    <scope>NUCLEOTIDE SEQUENCE [LARGE SCALE GENOMIC DNA]</scope>
    <source>
        <strain evidence="3">DSM 5456 / JCM 9403 / PLM1-5</strain>
    </source>
</reference>
<keyword evidence="1" id="KW-0472">Membrane</keyword>
<keyword evidence="1" id="KW-0812">Transmembrane</keyword>
<dbReference type="HOGENOM" id="CLU_1567118_0_0_2"/>
<dbReference type="EnsemblBacteria" id="ABM80678">
    <property type="protein sequence ID" value="ABM80678"/>
    <property type="gene ID" value="Hbut_0826"/>
</dbReference>
<sequence length="170" mass="17724">MKLTSKMLAAGIGLLLLALASSIAAMTPTSKYVFTRVKNIESGNSTIALLVATLVDEPIEGVSGIDLSLVNNGGDLRLVMLRRTNSGIVTENYTIASGSSVNITGIRLMDTLLLQSLQGQGVNATAYITLTIYERKLLGLSAVALALFIAGTVVITTAIALRLSGLEVGE</sequence>